<feature type="compositionally biased region" description="Low complexity" evidence="7">
    <location>
        <begin position="165"/>
        <end position="183"/>
    </location>
</feature>
<dbReference type="Pfam" id="PF00320">
    <property type="entry name" value="GATA"/>
    <property type="match status" value="1"/>
</dbReference>
<dbReference type="SUPFAM" id="SSF57716">
    <property type="entry name" value="Glucocorticoid receptor-like (DNA-binding domain)"/>
    <property type="match status" value="1"/>
</dbReference>
<dbReference type="InterPro" id="IPR000679">
    <property type="entry name" value="Znf_GATA"/>
</dbReference>
<organism evidence="9 10">
    <name type="scientific">Rhizopus microsporus</name>
    <dbReference type="NCBI Taxonomy" id="58291"/>
    <lineage>
        <taxon>Eukaryota</taxon>
        <taxon>Fungi</taxon>
        <taxon>Fungi incertae sedis</taxon>
        <taxon>Mucoromycota</taxon>
        <taxon>Mucoromycotina</taxon>
        <taxon>Mucoromycetes</taxon>
        <taxon>Mucorales</taxon>
        <taxon>Mucorineae</taxon>
        <taxon>Rhizopodaceae</taxon>
        <taxon>Rhizopus</taxon>
    </lineage>
</organism>
<evidence type="ECO:0000256" key="5">
    <source>
        <dbReference type="ARBA" id="ARBA00023163"/>
    </source>
</evidence>
<name>A0A1X0RZ81_RHIZD</name>
<gene>
    <name evidence="9" type="ORF">BCV71DRAFT_4080</name>
</gene>
<feature type="region of interest" description="Disordered" evidence="7">
    <location>
        <begin position="154"/>
        <end position="212"/>
    </location>
</feature>
<dbReference type="PROSITE" id="PS00344">
    <property type="entry name" value="GATA_ZN_FINGER_1"/>
    <property type="match status" value="1"/>
</dbReference>
<keyword evidence="5" id="KW-0804">Transcription</keyword>
<keyword evidence="4" id="KW-0805">Transcription regulation</keyword>
<keyword evidence="3" id="KW-0862">Zinc</keyword>
<sequence>MQFYSEQQPFNRLTLPSIRDDYIYNMSNKNVYASDVNLLDGRSVINPQQINVRLPSISELNCYISRSASSTYSPYPVVSQQSTRATGRITKKHRNSSSFTSQKVTFPLKCHSCQSTETPEWRKGPLGPRTLCNACGLIWTKLCKQEKAKKALKDQDACKQMVRKSPSSVSTTSTSTTSMIDSPSPSPSPSLSPSLSPTTIKNNRPTLSFLLS</sequence>
<evidence type="ECO:0000256" key="2">
    <source>
        <dbReference type="ARBA" id="ARBA00022771"/>
    </source>
</evidence>
<dbReference type="CDD" id="cd00202">
    <property type="entry name" value="ZnF_GATA"/>
    <property type="match status" value="1"/>
</dbReference>
<dbReference type="PANTHER" id="PTHR47172:SF24">
    <property type="entry name" value="GATA ZINC FINGER DOMAIN-CONTAINING PROTEIN 14-RELATED"/>
    <property type="match status" value="1"/>
</dbReference>
<dbReference type="EMBL" id="KV921359">
    <property type="protein sequence ID" value="ORE17309.1"/>
    <property type="molecule type" value="Genomic_DNA"/>
</dbReference>
<dbReference type="SMART" id="SM00401">
    <property type="entry name" value="ZnF_GATA"/>
    <property type="match status" value="1"/>
</dbReference>
<keyword evidence="2 6" id="KW-0863">Zinc-finger</keyword>
<dbReference type="GO" id="GO:0008270">
    <property type="term" value="F:zinc ion binding"/>
    <property type="evidence" value="ECO:0007669"/>
    <property type="project" value="UniProtKB-KW"/>
</dbReference>
<evidence type="ECO:0000259" key="8">
    <source>
        <dbReference type="PROSITE" id="PS50114"/>
    </source>
</evidence>
<dbReference type="PROSITE" id="PS50114">
    <property type="entry name" value="GATA_ZN_FINGER_2"/>
    <property type="match status" value="1"/>
</dbReference>
<dbReference type="Gene3D" id="3.30.50.10">
    <property type="entry name" value="Erythroid Transcription Factor GATA-1, subunit A"/>
    <property type="match status" value="1"/>
</dbReference>
<dbReference type="AlphaFoldDB" id="A0A1X0RZ81"/>
<evidence type="ECO:0000256" key="4">
    <source>
        <dbReference type="ARBA" id="ARBA00023015"/>
    </source>
</evidence>
<proteinExistence type="predicted"/>
<keyword evidence="1" id="KW-0479">Metal-binding</keyword>
<dbReference type="Proteomes" id="UP000242381">
    <property type="component" value="Unassembled WGS sequence"/>
</dbReference>
<evidence type="ECO:0000256" key="1">
    <source>
        <dbReference type="ARBA" id="ARBA00022723"/>
    </source>
</evidence>
<dbReference type="PANTHER" id="PTHR47172">
    <property type="entry name" value="OS01G0976800 PROTEIN"/>
    <property type="match status" value="1"/>
</dbReference>
<feature type="compositionally biased region" description="Polar residues" evidence="7">
    <location>
        <begin position="200"/>
        <end position="212"/>
    </location>
</feature>
<protein>
    <recommendedName>
        <fullName evidence="8">GATA-type domain-containing protein</fullName>
    </recommendedName>
</protein>
<dbReference type="InterPro" id="IPR013088">
    <property type="entry name" value="Znf_NHR/GATA"/>
</dbReference>
<evidence type="ECO:0000256" key="6">
    <source>
        <dbReference type="PROSITE-ProRule" id="PRU00094"/>
    </source>
</evidence>
<evidence type="ECO:0000256" key="3">
    <source>
        <dbReference type="ARBA" id="ARBA00022833"/>
    </source>
</evidence>
<evidence type="ECO:0000256" key="7">
    <source>
        <dbReference type="SAM" id="MobiDB-lite"/>
    </source>
</evidence>
<evidence type="ECO:0000313" key="10">
    <source>
        <dbReference type="Proteomes" id="UP000242381"/>
    </source>
</evidence>
<dbReference type="GO" id="GO:0043565">
    <property type="term" value="F:sequence-specific DNA binding"/>
    <property type="evidence" value="ECO:0007669"/>
    <property type="project" value="InterPro"/>
</dbReference>
<dbReference type="GO" id="GO:0006355">
    <property type="term" value="P:regulation of DNA-templated transcription"/>
    <property type="evidence" value="ECO:0007669"/>
    <property type="project" value="InterPro"/>
</dbReference>
<feature type="domain" description="GATA-type" evidence="8">
    <location>
        <begin position="104"/>
        <end position="137"/>
    </location>
</feature>
<evidence type="ECO:0000313" key="9">
    <source>
        <dbReference type="EMBL" id="ORE17309.1"/>
    </source>
</evidence>
<dbReference type="VEuPathDB" id="FungiDB:BCV72DRAFT_244483"/>
<accession>A0A1X0RZ81</accession>
<reference evidence="9 10" key="1">
    <citation type="journal article" date="2016" name="Proc. Natl. Acad. Sci. U.S.A.">
        <title>Lipid metabolic changes in an early divergent fungus govern the establishment of a mutualistic symbiosis with endobacteria.</title>
        <authorList>
            <person name="Lastovetsky O.A."/>
            <person name="Gaspar M.L."/>
            <person name="Mondo S.J."/>
            <person name="LaButti K.M."/>
            <person name="Sandor L."/>
            <person name="Grigoriev I.V."/>
            <person name="Henry S.A."/>
            <person name="Pawlowska T.E."/>
        </authorList>
    </citation>
    <scope>NUCLEOTIDE SEQUENCE [LARGE SCALE GENOMIC DNA]</scope>
    <source>
        <strain evidence="9 10">ATCC 11559</strain>
    </source>
</reference>